<dbReference type="AlphaFoldDB" id="A0A9P8JZM4"/>
<evidence type="ECO:0000313" key="2">
    <source>
        <dbReference type="EMBL" id="KAG9987165.1"/>
    </source>
</evidence>
<feature type="compositionally biased region" description="Basic and acidic residues" evidence="1">
    <location>
        <begin position="35"/>
        <end position="47"/>
    </location>
</feature>
<reference evidence="2" key="1">
    <citation type="journal article" date="2021" name="J Fungi (Basel)">
        <title>Virulence traits and population genomics of the black yeast Aureobasidium melanogenum.</title>
        <authorList>
            <person name="Cernosa A."/>
            <person name="Sun X."/>
            <person name="Gostincar C."/>
            <person name="Fang C."/>
            <person name="Gunde-Cimerman N."/>
            <person name="Song Z."/>
        </authorList>
    </citation>
    <scope>NUCLEOTIDE SEQUENCE</scope>
    <source>
        <strain evidence="2">EXF-9298</strain>
    </source>
</reference>
<feature type="non-terminal residue" evidence="2">
    <location>
        <position position="350"/>
    </location>
</feature>
<feature type="compositionally biased region" description="Acidic residues" evidence="1">
    <location>
        <begin position="319"/>
        <end position="337"/>
    </location>
</feature>
<name>A0A9P8JZM4_AURME</name>
<comment type="caution">
    <text evidence="2">The sequence shown here is derived from an EMBL/GenBank/DDBJ whole genome shotgun (WGS) entry which is preliminary data.</text>
</comment>
<reference evidence="2" key="2">
    <citation type="submission" date="2021-08" db="EMBL/GenBank/DDBJ databases">
        <authorList>
            <person name="Gostincar C."/>
            <person name="Sun X."/>
            <person name="Song Z."/>
            <person name="Gunde-Cimerman N."/>
        </authorList>
    </citation>
    <scope>NUCLEOTIDE SEQUENCE</scope>
    <source>
        <strain evidence="2">EXF-9298</strain>
    </source>
</reference>
<feature type="compositionally biased region" description="Polar residues" evidence="1">
    <location>
        <begin position="338"/>
        <end position="350"/>
    </location>
</feature>
<gene>
    <name evidence="2" type="ORF">KCU98_g3540</name>
</gene>
<protein>
    <submittedName>
        <fullName evidence="2">Uncharacterized protein</fullName>
    </submittedName>
</protein>
<sequence>MTEQEGLNRTQEQIMVANHDEEASISSEDEASDIMDPRAIKGVRRNENDDDNELYYEPADMWLPSADVPPELRRAWAKSQKSQIRRSPSPSPPSSPGSEYEIDDVKKDLVLGFMLRFRKRGSKKVEWVPVREVSKPPSPDSDLPQAAFYSLPTTARGYCDNAEHPSATLSHSTLVAACQSAKHTSNIINSHATGHLVCTHCHDNPPIHRLNQDERDHMKRDKGLFPLCLSCAEYWCNRYGMSSEEDGTNCTCKERLPQWLCADLWVEFAKARSRGRDDCEEYGCVKTRKDEDRKKGDDAISKTVRMCSGCQGLVIKHDDDDEDEDDYDYEDNDDDGDSMSTPSEGTQEGR</sequence>
<dbReference type="EMBL" id="JAHFXS010000248">
    <property type="protein sequence ID" value="KAG9987165.1"/>
    <property type="molecule type" value="Genomic_DNA"/>
</dbReference>
<feature type="compositionally biased region" description="Polar residues" evidence="1">
    <location>
        <begin position="1"/>
        <end position="13"/>
    </location>
</feature>
<feature type="region of interest" description="Disordered" evidence="1">
    <location>
        <begin position="315"/>
        <end position="350"/>
    </location>
</feature>
<feature type="region of interest" description="Disordered" evidence="1">
    <location>
        <begin position="73"/>
        <end position="101"/>
    </location>
</feature>
<proteinExistence type="predicted"/>
<keyword evidence="3" id="KW-1185">Reference proteome</keyword>
<dbReference type="Proteomes" id="UP000729357">
    <property type="component" value="Unassembled WGS sequence"/>
</dbReference>
<organism evidence="2 3">
    <name type="scientific">Aureobasidium melanogenum</name>
    <name type="common">Aureobasidium pullulans var. melanogenum</name>
    <dbReference type="NCBI Taxonomy" id="46634"/>
    <lineage>
        <taxon>Eukaryota</taxon>
        <taxon>Fungi</taxon>
        <taxon>Dikarya</taxon>
        <taxon>Ascomycota</taxon>
        <taxon>Pezizomycotina</taxon>
        <taxon>Dothideomycetes</taxon>
        <taxon>Dothideomycetidae</taxon>
        <taxon>Dothideales</taxon>
        <taxon>Saccotheciaceae</taxon>
        <taxon>Aureobasidium</taxon>
    </lineage>
</organism>
<feature type="region of interest" description="Disordered" evidence="1">
    <location>
        <begin position="1"/>
        <end position="52"/>
    </location>
</feature>
<evidence type="ECO:0000256" key="1">
    <source>
        <dbReference type="SAM" id="MobiDB-lite"/>
    </source>
</evidence>
<evidence type="ECO:0000313" key="3">
    <source>
        <dbReference type="Proteomes" id="UP000729357"/>
    </source>
</evidence>
<accession>A0A9P8JZM4</accession>